<name>A0ABS7Z4U2_9SPHI</name>
<reference evidence="1" key="1">
    <citation type="submission" date="2020-10" db="EMBL/GenBank/DDBJ databases">
        <authorList>
            <person name="Lu T."/>
            <person name="Wang Q."/>
            <person name="Han X."/>
        </authorList>
    </citation>
    <scope>NUCLEOTIDE SEQUENCE</scope>
    <source>
        <strain evidence="1">WQ 366</strain>
    </source>
</reference>
<accession>A0ABS7Z4U2</accession>
<organism evidence="1 2">
    <name type="scientific">Sphingobacterium bovistauri</name>
    <dbReference type="NCBI Taxonomy" id="2781959"/>
    <lineage>
        <taxon>Bacteria</taxon>
        <taxon>Pseudomonadati</taxon>
        <taxon>Bacteroidota</taxon>
        <taxon>Sphingobacteriia</taxon>
        <taxon>Sphingobacteriales</taxon>
        <taxon>Sphingobacteriaceae</taxon>
        <taxon>Sphingobacterium</taxon>
    </lineage>
</organism>
<proteinExistence type="predicted"/>
<dbReference type="Proteomes" id="UP001165302">
    <property type="component" value="Unassembled WGS sequence"/>
</dbReference>
<gene>
    <name evidence="1" type="ORF">IPZ78_07670</name>
</gene>
<evidence type="ECO:0000313" key="1">
    <source>
        <dbReference type="EMBL" id="MCA5005028.1"/>
    </source>
</evidence>
<keyword evidence="2" id="KW-1185">Reference proteome</keyword>
<protein>
    <submittedName>
        <fullName evidence="1">Uncharacterized protein</fullName>
    </submittedName>
</protein>
<sequence>MKRILPLLTTILFNLCYAQNDSTKIVNLISYLSKGETLNYSVLKTRIDSNVNKEPITKEEAFNFKITVKDSTDSNYIISYYRALDVFATPQLSNLEENLQQKLIELSTIKFDYETNELGAFKRIIDEDELTEKISSDFEGLLNILSAETNDEKTIEFMKEFIGSIDPKSLITVYAQDIHALHYALGASLNLRDTIEFEEEIFAPILNAPITMIGIVYCDEYDQENDFISIIQEKRVEGDFMEKMLDFVKKHKNTEESINEEEFKNTPTNIYFHNTYQYNSVYGVATYIELFKEITVEGKNENLKRIDIYEISLVEE</sequence>
<evidence type="ECO:0000313" key="2">
    <source>
        <dbReference type="Proteomes" id="UP001165302"/>
    </source>
</evidence>
<dbReference type="EMBL" id="JADEYP010000011">
    <property type="protein sequence ID" value="MCA5005028.1"/>
    <property type="molecule type" value="Genomic_DNA"/>
</dbReference>
<comment type="caution">
    <text evidence="1">The sequence shown here is derived from an EMBL/GenBank/DDBJ whole genome shotgun (WGS) entry which is preliminary data.</text>
</comment>
<dbReference type="RefSeq" id="WP_225552417.1">
    <property type="nucleotide sequence ID" value="NZ_JADEYP010000011.1"/>
</dbReference>